<dbReference type="EMBL" id="JAXABG010000085">
    <property type="protein sequence ID" value="MDX7086034.1"/>
    <property type="molecule type" value="Genomic_DNA"/>
</dbReference>
<organism evidence="1 2">
    <name type="scientific">Serratia marcescens</name>
    <dbReference type="NCBI Taxonomy" id="615"/>
    <lineage>
        <taxon>Bacteria</taxon>
        <taxon>Pseudomonadati</taxon>
        <taxon>Pseudomonadota</taxon>
        <taxon>Gammaproteobacteria</taxon>
        <taxon>Enterobacterales</taxon>
        <taxon>Yersiniaceae</taxon>
        <taxon>Serratia</taxon>
    </lineage>
</organism>
<evidence type="ECO:0000313" key="2">
    <source>
        <dbReference type="Proteomes" id="UP001275057"/>
    </source>
</evidence>
<accession>A0ABD5IQE1</accession>
<sequence>QTLKDVQEARSLIGSAHKLYRGTLAFYLRGRDEAELDRRGLDLANVMLNAGLQPVREDDEVAPLNSYLRWLPCCYNPSQDRRNWFTQLMFAQHVANLSPAWGRSQGTGHPG</sequence>
<feature type="non-terminal residue" evidence="1">
    <location>
        <position position="111"/>
    </location>
</feature>
<evidence type="ECO:0000313" key="1">
    <source>
        <dbReference type="EMBL" id="MDX7086034.1"/>
    </source>
</evidence>
<gene>
    <name evidence="1" type="ORF">SJ435_27080</name>
</gene>
<reference evidence="1 2" key="1">
    <citation type="submission" date="2023-11" db="EMBL/GenBank/DDBJ databases">
        <title>Detection of rare carbapenemases in Enterobacterales - comparison of two colorimetric and two CIM-based carbapenemase assays.</title>
        <authorList>
            <person name="Schaffarczyk L."/>
            <person name="Noster J."/>
            <person name="Stelzer Y."/>
            <person name="Sattler J."/>
            <person name="Gatermann S."/>
            <person name="Hamprecht A."/>
        </authorList>
    </citation>
    <scope>NUCLEOTIDE SEQUENCE [LARGE SCALE GENOMIC DNA]</scope>
    <source>
        <strain evidence="1 2">CIM-Carb-136</strain>
    </source>
</reference>
<comment type="caution">
    <text evidence="1">The sequence shown here is derived from an EMBL/GenBank/DDBJ whole genome shotgun (WGS) entry which is preliminary data.</text>
</comment>
<proteinExistence type="predicted"/>
<dbReference type="Proteomes" id="UP001275057">
    <property type="component" value="Unassembled WGS sequence"/>
</dbReference>
<dbReference type="AlphaFoldDB" id="A0ABD5IQE1"/>
<dbReference type="InterPro" id="IPR025955">
    <property type="entry name" value="TraC/Conjuga_ATPase"/>
</dbReference>
<name>A0ABD5IQE1_SERMA</name>
<feature type="non-terminal residue" evidence="1">
    <location>
        <position position="1"/>
    </location>
</feature>
<protein>
    <submittedName>
        <fullName evidence="1">Conjugative transfer ATPase</fullName>
    </submittedName>
</protein>
<dbReference type="Pfam" id="PF11130">
    <property type="entry name" value="TraC_F_IV"/>
    <property type="match status" value="1"/>
</dbReference>